<dbReference type="InterPro" id="IPR023612">
    <property type="entry name" value="Peptidase_M4"/>
</dbReference>
<dbReference type="CDD" id="cd04818">
    <property type="entry name" value="PA_subtilisin_1"/>
    <property type="match status" value="1"/>
</dbReference>
<dbReference type="Gene3D" id="3.10.170.10">
    <property type="match status" value="1"/>
</dbReference>
<sequence>MKLLNRGLALAVVGAGLFGLPNASVQAAPAPTADENGVRAMKAEASGRALVSANSATERVGFIRLDGEGDLMPTARAESRTGAVAKASAYLDRYAANFGARPGELVRSKVVADKTGWTVTFEQSYRGVPVFASQLKAHVDDEGDLTSVNGFAVPDLNISTTPELSEAEASARAVQEVKNSPSGYEDGLPAGFAKGLVARSADLNVYRMGTTRGIAGESRLAWVVEVWNKSTVRETVILDAATGKPLNRWSMIAHALDRELYEASLNDNGTPTDPNDDTVDYYQVYTEGDDAAFAELDEDQHNEVLGAAETYWLFRNTFGYNSWDGNGGKMITVNNDPTISCPNANWNGFSTNYCTGVTGDDTVAHEWGHAYTESTSGLIYQWQAGAMNEAYSDIWGETVDMLNDRHNEQGEPNSEGGVVYRTPGRCSEYTRSDITMTITAPESVAGPCQAAPASYGPVFGQTPVNGTAIVGTDAPEDGSPTNGCGAFTNAGAIAGQWVYVDRGACTFATKANNADAAGAVGIVVGNNAAGAPFSMSGNADIYGVMVSQADGNRFKTAGQPVSFTIQAVAAETDVTHRWLSGETDPAFGGAIRDMWNPNCYGDPGKVSDAEYHCDTSDSGGVHVNSGVVNRTFAILVDGVDGQGTSGIGLDKAAWLFWHTQFNYLTPSSYFPDLADGLEASCQALQGVSFERVTLGSPEDPDGSDGGVVEPAVVEGGTTEADCEKVTAAIAETELRLDPAAQCNFQPLLKQGAPVVNCGTGTTTKAAFKEDFEDGLAGWTQDEEVGFPQAKGIAWRASDEAPADHPSDVAFGPDPNVGNCSGAAGDVTSRNGLISPAITMPGGSTPRLSFDHYVATEALYDGGNVKVSVNGGPFQLIPVDKYVFNAPGGKINPKSGPMSDQPVWTGTDGGQLTGSWGTSVVNLSGIAAPGASVKFRFDMGRDGCGGVDGWYVDNIVVEACEKVTTPPAPPPTPAPQPVQSTTVAKVSPKLPDFGRDFTVIGKVRAEGLALAPRSIVIFKIDGKRIGSRRLDDGRAVMTVRRNYGAGKHKLLVIYRGSDKVLGSRDTHTFRIQKS</sequence>
<dbReference type="SUPFAM" id="SSF55486">
    <property type="entry name" value="Metalloproteases ('zincins'), catalytic domain"/>
    <property type="match status" value="1"/>
</dbReference>
<evidence type="ECO:0000259" key="12">
    <source>
        <dbReference type="Pfam" id="PF02868"/>
    </source>
</evidence>
<dbReference type="Pfam" id="PF01447">
    <property type="entry name" value="Peptidase_M4"/>
    <property type="match status" value="1"/>
</dbReference>
<keyword evidence="2" id="KW-0645">Protease</keyword>
<evidence type="ECO:0000256" key="1">
    <source>
        <dbReference type="ARBA" id="ARBA00009388"/>
    </source>
</evidence>
<feature type="active site" description="Proton donor" evidence="8">
    <location>
        <position position="622"/>
    </location>
</feature>
<name>A0A6J4NH35_9ACTN</name>
<reference evidence="14" key="1">
    <citation type="submission" date="2020-02" db="EMBL/GenBank/DDBJ databases">
        <authorList>
            <person name="Meier V. D."/>
        </authorList>
    </citation>
    <scope>NUCLEOTIDE SEQUENCE</scope>
    <source>
        <strain evidence="14">AVDCRST_MAG60</strain>
    </source>
</reference>
<dbReference type="EMBL" id="CADCUN010000116">
    <property type="protein sequence ID" value="CAA9384283.1"/>
    <property type="molecule type" value="Genomic_DNA"/>
</dbReference>
<comment type="similarity">
    <text evidence="1">Belongs to the peptidase M4 family.</text>
</comment>
<keyword evidence="5" id="KW-0378">Hydrolase</keyword>
<dbReference type="GO" id="GO:0006508">
    <property type="term" value="P:proteolysis"/>
    <property type="evidence" value="ECO:0007669"/>
    <property type="project" value="UniProtKB-KW"/>
</dbReference>
<dbReference type="AlphaFoldDB" id="A0A6J4NH35"/>
<evidence type="ECO:0000256" key="7">
    <source>
        <dbReference type="ARBA" id="ARBA00023049"/>
    </source>
</evidence>
<accession>A0A6J4NH35</accession>
<keyword evidence="7" id="KW-0482">Metalloprotease</keyword>
<evidence type="ECO:0000313" key="14">
    <source>
        <dbReference type="EMBL" id="CAA9384283.1"/>
    </source>
</evidence>
<dbReference type="InterPro" id="IPR013856">
    <property type="entry name" value="Peptidase_M4_domain"/>
</dbReference>
<dbReference type="Pfam" id="PF02225">
    <property type="entry name" value="PA"/>
    <property type="match status" value="1"/>
</dbReference>
<keyword evidence="6" id="KW-0862">Zinc</keyword>
<organism evidence="14">
    <name type="scientific">uncultured Nocardioides sp</name>
    <dbReference type="NCBI Taxonomy" id="198441"/>
    <lineage>
        <taxon>Bacteria</taxon>
        <taxon>Bacillati</taxon>
        <taxon>Actinomycetota</taxon>
        <taxon>Actinomycetes</taxon>
        <taxon>Propionibacteriales</taxon>
        <taxon>Nocardioidaceae</taxon>
        <taxon>Nocardioides</taxon>
        <taxon>environmental samples</taxon>
    </lineage>
</organism>
<dbReference type="InterPro" id="IPR003137">
    <property type="entry name" value="PA_domain"/>
</dbReference>
<dbReference type="PANTHER" id="PTHR33794:SF1">
    <property type="entry name" value="BACILLOLYSIN"/>
    <property type="match status" value="1"/>
</dbReference>
<dbReference type="Gene3D" id="1.10.390.10">
    <property type="entry name" value="Neutral Protease Domain 2"/>
    <property type="match status" value="2"/>
</dbReference>
<gene>
    <name evidence="14" type="ORF">AVDCRST_MAG60-1112</name>
</gene>
<feature type="active site" evidence="8">
    <location>
        <position position="366"/>
    </location>
</feature>
<feature type="domain" description="FTP" evidence="13">
    <location>
        <begin position="104"/>
        <end position="150"/>
    </location>
</feature>
<feature type="domain" description="PA" evidence="11">
    <location>
        <begin position="480"/>
        <end position="553"/>
    </location>
</feature>
<dbReference type="Gene3D" id="3.10.450.490">
    <property type="match status" value="1"/>
</dbReference>
<dbReference type="Pfam" id="PF07504">
    <property type="entry name" value="FTP"/>
    <property type="match status" value="1"/>
</dbReference>
<evidence type="ECO:0000259" key="13">
    <source>
        <dbReference type="Pfam" id="PF07504"/>
    </source>
</evidence>
<dbReference type="Gene3D" id="2.60.120.200">
    <property type="match status" value="1"/>
</dbReference>
<evidence type="ECO:0000256" key="3">
    <source>
        <dbReference type="ARBA" id="ARBA00022723"/>
    </source>
</evidence>
<keyword evidence="4 9" id="KW-0732">Signal</keyword>
<feature type="domain" description="Peptidase M4 C-terminal" evidence="12">
    <location>
        <begin position="573"/>
        <end position="686"/>
    </location>
</feature>
<evidence type="ECO:0000256" key="2">
    <source>
        <dbReference type="ARBA" id="ARBA00022670"/>
    </source>
</evidence>
<dbReference type="InterPro" id="IPR050728">
    <property type="entry name" value="Zinc_Metalloprotease_M4"/>
</dbReference>
<dbReference type="InterPro" id="IPR001570">
    <property type="entry name" value="Peptidase_M4_C_domain"/>
</dbReference>
<proteinExistence type="inferred from homology"/>
<dbReference type="InterPro" id="IPR046450">
    <property type="entry name" value="PA_dom_sf"/>
</dbReference>
<feature type="signal peptide" evidence="9">
    <location>
        <begin position="1"/>
        <end position="27"/>
    </location>
</feature>
<dbReference type="SUPFAM" id="SSF52025">
    <property type="entry name" value="PA domain"/>
    <property type="match status" value="1"/>
</dbReference>
<dbReference type="Pfam" id="PF02868">
    <property type="entry name" value="Peptidase_M4_C"/>
    <property type="match status" value="1"/>
</dbReference>
<dbReference type="GO" id="GO:0004222">
    <property type="term" value="F:metalloendopeptidase activity"/>
    <property type="evidence" value="ECO:0007669"/>
    <property type="project" value="InterPro"/>
</dbReference>
<evidence type="ECO:0000256" key="5">
    <source>
        <dbReference type="ARBA" id="ARBA00022801"/>
    </source>
</evidence>
<dbReference type="PRINTS" id="PR00730">
    <property type="entry name" value="THERMOLYSIN"/>
</dbReference>
<dbReference type="InterPro" id="IPR011096">
    <property type="entry name" value="FTP_domain"/>
</dbReference>
<dbReference type="InterPro" id="IPR027268">
    <property type="entry name" value="Peptidase_M4/M1_CTD_sf"/>
</dbReference>
<evidence type="ECO:0000256" key="8">
    <source>
        <dbReference type="PIRSR" id="PIRSR623612-1"/>
    </source>
</evidence>
<evidence type="ECO:0000259" key="10">
    <source>
        <dbReference type="Pfam" id="PF01447"/>
    </source>
</evidence>
<dbReference type="GO" id="GO:0046872">
    <property type="term" value="F:metal ion binding"/>
    <property type="evidence" value="ECO:0007669"/>
    <property type="project" value="UniProtKB-KW"/>
</dbReference>
<protein>
    <submittedName>
        <fullName evidence="14">Uncharacterized protein</fullName>
    </submittedName>
</protein>
<evidence type="ECO:0000256" key="9">
    <source>
        <dbReference type="SAM" id="SignalP"/>
    </source>
</evidence>
<dbReference type="PANTHER" id="PTHR33794">
    <property type="entry name" value="BACILLOLYSIN"/>
    <property type="match status" value="1"/>
</dbReference>
<evidence type="ECO:0000256" key="4">
    <source>
        <dbReference type="ARBA" id="ARBA00022729"/>
    </source>
</evidence>
<keyword evidence="3" id="KW-0479">Metal-binding</keyword>
<evidence type="ECO:0000259" key="11">
    <source>
        <dbReference type="Pfam" id="PF02225"/>
    </source>
</evidence>
<evidence type="ECO:0000256" key="6">
    <source>
        <dbReference type="ARBA" id="ARBA00022833"/>
    </source>
</evidence>
<feature type="domain" description="Peptidase M4" evidence="10">
    <location>
        <begin position="289"/>
        <end position="373"/>
    </location>
</feature>
<dbReference type="Gene3D" id="3.50.30.30">
    <property type="match status" value="1"/>
</dbReference>
<feature type="chain" id="PRO_5027017629" evidence="9">
    <location>
        <begin position="28"/>
        <end position="1073"/>
    </location>
</feature>